<protein>
    <recommendedName>
        <fullName evidence="7 8">Triosephosphate isomerase</fullName>
        <shortName evidence="7">TIM</shortName>
        <shortName evidence="7">TPI</shortName>
        <ecNumber evidence="7 8">5.3.1.1</ecNumber>
    </recommendedName>
    <alternativeName>
        <fullName evidence="7">Triose-phosphate isomerase</fullName>
    </alternativeName>
</protein>
<dbReference type="PROSITE" id="PS51440">
    <property type="entry name" value="TIM_2"/>
    <property type="match status" value="1"/>
</dbReference>
<proteinExistence type="inferred from homology"/>
<dbReference type="GO" id="GO:0019563">
    <property type="term" value="P:glycerol catabolic process"/>
    <property type="evidence" value="ECO:0007669"/>
    <property type="project" value="TreeGrafter"/>
</dbReference>
<dbReference type="SUPFAM" id="SSF51351">
    <property type="entry name" value="Triosephosphate isomerase (TIM)"/>
    <property type="match status" value="1"/>
</dbReference>
<dbReference type="PROSITE" id="PS00171">
    <property type="entry name" value="TIM_1"/>
    <property type="match status" value="1"/>
</dbReference>
<dbReference type="InterPro" id="IPR022896">
    <property type="entry name" value="TrioseP_Isoase_bac/euk"/>
</dbReference>
<evidence type="ECO:0000256" key="2">
    <source>
        <dbReference type="ARBA" id="ARBA00007422"/>
    </source>
</evidence>
<comment type="caution">
    <text evidence="9">The sequence shown here is derived from an EMBL/GenBank/DDBJ whole genome shotgun (WGS) entry which is preliminary data.</text>
</comment>
<evidence type="ECO:0000313" key="9">
    <source>
        <dbReference type="EMBL" id="MBB4077802.1"/>
    </source>
</evidence>
<keyword evidence="5 7" id="KW-0324">Glycolysis</keyword>
<dbReference type="InterPro" id="IPR020861">
    <property type="entry name" value="Triosephosphate_isomerase_AS"/>
</dbReference>
<keyword evidence="4 7" id="KW-0963">Cytoplasm</keyword>
<dbReference type="InterPro" id="IPR035990">
    <property type="entry name" value="TIM_sf"/>
</dbReference>
<dbReference type="Proteomes" id="UP000576209">
    <property type="component" value="Unassembled WGS sequence"/>
</dbReference>
<dbReference type="NCBIfam" id="TIGR00419">
    <property type="entry name" value="tim"/>
    <property type="match status" value="1"/>
</dbReference>
<dbReference type="GO" id="GO:0004807">
    <property type="term" value="F:triose-phosphate isomerase activity"/>
    <property type="evidence" value="ECO:0007669"/>
    <property type="project" value="UniProtKB-UniRule"/>
</dbReference>
<evidence type="ECO:0000256" key="5">
    <source>
        <dbReference type="ARBA" id="ARBA00023152"/>
    </source>
</evidence>
<dbReference type="GO" id="GO:0006096">
    <property type="term" value="P:glycolytic process"/>
    <property type="evidence" value="ECO:0007669"/>
    <property type="project" value="UniProtKB-UniRule"/>
</dbReference>
<dbReference type="CDD" id="cd00311">
    <property type="entry name" value="TIM"/>
    <property type="match status" value="1"/>
</dbReference>
<dbReference type="Gene3D" id="3.20.20.70">
    <property type="entry name" value="Aldolase class I"/>
    <property type="match status" value="1"/>
</dbReference>
<keyword evidence="6 7" id="KW-0413">Isomerase</keyword>
<feature type="binding site" evidence="7">
    <location>
        <position position="213"/>
    </location>
    <ligand>
        <name>substrate</name>
    </ligand>
</feature>
<dbReference type="InterPro" id="IPR013785">
    <property type="entry name" value="Aldolase_TIM"/>
</dbReference>
<dbReference type="UniPathway" id="UPA00109">
    <property type="reaction ID" value="UER00189"/>
</dbReference>
<evidence type="ECO:0000256" key="4">
    <source>
        <dbReference type="ARBA" id="ARBA00022490"/>
    </source>
</evidence>
<dbReference type="PANTHER" id="PTHR21139:SF42">
    <property type="entry name" value="TRIOSEPHOSPHATE ISOMERASE"/>
    <property type="match status" value="1"/>
</dbReference>
<accession>A0A840E227</accession>
<dbReference type="HAMAP" id="MF_00147_B">
    <property type="entry name" value="TIM_B"/>
    <property type="match status" value="1"/>
</dbReference>
<evidence type="ECO:0000313" key="10">
    <source>
        <dbReference type="Proteomes" id="UP000576209"/>
    </source>
</evidence>
<feature type="binding site" evidence="7">
    <location>
        <begin position="234"/>
        <end position="235"/>
    </location>
    <ligand>
        <name>substrate</name>
    </ligand>
</feature>
<dbReference type="EC" id="5.3.1.1" evidence="7 8"/>
<comment type="function">
    <text evidence="7">Involved in the gluconeogenesis. Catalyzes stereospecifically the conversion of dihydroxyacetone phosphate (DHAP) to D-glyceraldehyde-3-phosphate (G3P).</text>
</comment>
<dbReference type="RefSeq" id="WP_183494041.1">
    <property type="nucleotide sequence ID" value="NZ_JACIFF010000001.1"/>
</dbReference>
<feature type="binding site" evidence="7">
    <location>
        <position position="173"/>
    </location>
    <ligand>
        <name>substrate</name>
    </ligand>
</feature>
<evidence type="ECO:0000256" key="8">
    <source>
        <dbReference type="RuleBase" id="RU363013"/>
    </source>
</evidence>
<dbReference type="PANTHER" id="PTHR21139">
    <property type="entry name" value="TRIOSEPHOSPHATE ISOMERASE"/>
    <property type="match status" value="1"/>
</dbReference>
<evidence type="ECO:0000256" key="1">
    <source>
        <dbReference type="ARBA" id="ARBA00004680"/>
    </source>
</evidence>
<feature type="binding site" evidence="7">
    <location>
        <begin position="9"/>
        <end position="11"/>
    </location>
    <ligand>
        <name>substrate</name>
    </ligand>
</feature>
<evidence type="ECO:0000256" key="7">
    <source>
        <dbReference type="HAMAP-Rule" id="MF_00147"/>
    </source>
</evidence>
<evidence type="ECO:0000256" key="3">
    <source>
        <dbReference type="ARBA" id="ARBA00022432"/>
    </source>
</evidence>
<dbReference type="GO" id="GO:0046166">
    <property type="term" value="P:glyceraldehyde-3-phosphate biosynthetic process"/>
    <property type="evidence" value="ECO:0007669"/>
    <property type="project" value="TreeGrafter"/>
</dbReference>
<dbReference type="Pfam" id="PF00121">
    <property type="entry name" value="TIM"/>
    <property type="match status" value="1"/>
</dbReference>
<comment type="pathway">
    <text evidence="1 7 8">Carbohydrate degradation; glycolysis; D-glyceraldehyde 3-phosphate from glycerone phosphate: step 1/1.</text>
</comment>
<dbReference type="GO" id="GO:0005829">
    <property type="term" value="C:cytosol"/>
    <property type="evidence" value="ECO:0007669"/>
    <property type="project" value="TreeGrafter"/>
</dbReference>
<feature type="active site" description="Electrophile" evidence="7">
    <location>
        <position position="95"/>
    </location>
</feature>
<dbReference type="InterPro" id="IPR000652">
    <property type="entry name" value="Triosephosphate_isomerase"/>
</dbReference>
<sequence>MSRTMVAGNWKMNTTPTQGTALVKEVMNKVPNPPTKVVFGVPAIQLLAVQKLVSGHANYAVAAQNMHQEEKGAYTGETSAEMLVDAGIEYVILGHSERRDYDGEDDELINRKIIRALEAGLKPIYCCGEKLDIREANNQEVVVGKQIEQAFSSLSPEQVAQIVIAYEPVWAIGTGVTASKEQAQGMHDYIRRMIANQFGSEVAKGMTILYGGSVKPDNAEELFAEPDVDGGLVGGASLDAENFAAIIRAIKPA</sequence>
<organism evidence="9 10">
    <name type="scientific">Neolewinella aquimaris</name>
    <dbReference type="NCBI Taxonomy" id="1835722"/>
    <lineage>
        <taxon>Bacteria</taxon>
        <taxon>Pseudomonadati</taxon>
        <taxon>Bacteroidota</taxon>
        <taxon>Saprospiria</taxon>
        <taxon>Saprospirales</taxon>
        <taxon>Lewinellaceae</taxon>
        <taxon>Neolewinella</taxon>
    </lineage>
</organism>
<comment type="subcellular location">
    <subcellularLocation>
        <location evidence="7 8">Cytoplasm</location>
    </subcellularLocation>
</comment>
<feature type="active site" description="Proton acceptor" evidence="7">
    <location>
        <position position="167"/>
    </location>
</feature>
<dbReference type="UniPathway" id="UPA00138"/>
<gene>
    <name evidence="7" type="primary">tpiA</name>
    <name evidence="9" type="ORF">GGR28_000403</name>
</gene>
<comment type="subunit">
    <text evidence="7 8">Homodimer.</text>
</comment>
<dbReference type="GO" id="GO:0006094">
    <property type="term" value="P:gluconeogenesis"/>
    <property type="evidence" value="ECO:0007669"/>
    <property type="project" value="UniProtKB-UniRule"/>
</dbReference>
<dbReference type="EMBL" id="JACIFF010000001">
    <property type="protein sequence ID" value="MBB4077802.1"/>
    <property type="molecule type" value="Genomic_DNA"/>
</dbReference>
<name>A0A840E227_9BACT</name>
<keyword evidence="3 7" id="KW-0312">Gluconeogenesis</keyword>
<comment type="similarity">
    <text evidence="2 7 8">Belongs to the triosephosphate isomerase family.</text>
</comment>
<dbReference type="AlphaFoldDB" id="A0A840E227"/>
<comment type="catalytic activity">
    <reaction evidence="7 8">
        <text>D-glyceraldehyde 3-phosphate = dihydroxyacetone phosphate</text>
        <dbReference type="Rhea" id="RHEA:18585"/>
        <dbReference type="ChEBI" id="CHEBI:57642"/>
        <dbReference type="ChEBI" id="CHEBI:59776"/>
        <dbReference type="EC" id="5.3.1.1"/>
    </reaction>
</comment>
<reference evidence="9 10" key="1">
    <citation type="submission" date="2020-08" db="EMBL/GenBank/DDBJ databases">
        <title>Genomic Encyclopedia of Type Strains, Phase IV (KMG-IV): sequencing the most valuable type-strain genomes for metagenomic binning, comparative biology and taxonomic classification.</title>
        <authorList>
            <person name="Goeker M."/>
        </authorList>
    </citation>
    <scope>NUCLEOTIDE SEQUENCE [LARGE SCALE GENOMIC DNA]</scope>
    <source>
        <strain evidence="9 10">DSM 105137</strain>
    </source>
</reference>
<keyword evidence="10" id="KW-1185">Reference proteome</keyword>
<comment type="pathway">
    <text evidence="7 8">Carbohydrate biosynthesis; gluconeogenesis.</text>
</comment>
<dbReference type="FunFam" id="3.20.20.70:FF:000016">
    <property type="entry name" value="Triosephosphate isomerase"/>
    <property type="match status" value="1"/>
</dbReference>
<evidence type="ECO:0000256" key="6">
    <source>
        <dbReference type="ARBA" id="ARBA00023235"/>
    </source>
</evidence>